<evidence type="ECO:0000313" key="2">
    <source>
        <dbReference type="Proteomes" id="UP000594638"/>
    </source>
</evidence>
<dbReference type="Gramene" id="OE9A103599T1">
    <property type="protein sequence ID" value="OE9A103599C1"/>
    <property type="gene ID" value="OE9A103599"/>
</dbReference>
<sequence>MITRGKAGVFKPKVYAGQSTEYNPGSTEPKNVTEALMNADWREAMEEEFKALVKNKTWKLVPPSPSYNIVGNKWVFKVKHNSDGSVQKFKARLVAKGFH</sequence>
<comment type="caution">
    <text evidence="1">The sequence shown here is derived from an EMBL/GenBank/DDBJ whole genome shotgun (WGS) entry which is preliminary data.</text>
</comment>
<dbReference type="AlphaFoldDB" id="A0A8S0VBJ4"/>
<accession>A0A8S0VBJ4</accession>
<proteinExistence type="predicted"/>
<evidence type="ECO:0000313" key="1">
    <source>
        <dbReference type="EMBL" id="CAA3030989.1"/>
    </source>
</evidence>
<organism evidence="1 2">
    <name type="scientific">Olea europaea subsp. europaea</name>
    <dbReference type="NCBI Taxonomy" id="158383"/>
    <lineage>
        <taxon>Eukaryota</taxon>
        <taxon>Viridiplantae</taxon>
        <taxon>Streptophyta</taxon>
        <taxon>Embryophyta</taxon>
        <taxon>Tracheophyta</taxon>
        <taxon>Spermatophyta</taxon>
        <taxon>Magnoliopsida</taxon>
        <taxon>eudicotyledons</taxon>
        <taxon>Gunneridae</taxon>
        <taxon>Pentapetalae</taxon>
        <taxon>asterids</taxon>
        <taxon>lamiids</taxon>
        <taxon>Lamiales</taxon>
        <taxon>Oleaceae</taxon>
        <taxon>Oleeae</taxon>
        <taxon>Olea</taxon>
    </lineage>
</organism>
<keyword evidence="2" id="KW-1185">Reference proteome</keyword>
<evidence type="ECO:0008006" key="3">
    <source>
        <dbReference type="Google" id="ProtNLM"/>
    </source>
</evidence>
<dbReference type="Proteomes" id="UP000594638">
    <property type="component" value="Unassembled WGS sequence"/>
</dbReference>
<protein>
    <recommendedName>
        <fullName evidence="3">Reverse transcriptase</fullName>
    </recommendedName>
</protein>
<dbReference type="OrthoDB" id="912875at2759"/>
<dbReference type="EMBL" id="CACTIH010009409">
    <property type="protein sequence ID" value="CAA3030989.1"/>
    <property type="molecule type" value="Genomic_DNA"/>
</dbReference>
<reference evidence="1 2" key="1">
    <citation type="submission" date="2019-12" db="EMBL/GenBank/DDBJ databases">
        <authorList>
            <person name="Alioto T."/>
            <person name="Alioto T."/>
            <person name="Gomez Garrido J."/>
        </authorList>
    </citation>
    <scope>NUCLEOTIDE SEQUENCE [LARGE SCALE GENOMIC DNA]</scope>
</reference>
<name>A0A8S0VBJ4_OLEEU</name>
<gene>
    <name evidence="1" type="ORF">OLEA9_A103599</name>
</gene>